<feature type="transmembrane region" description="Helical" evidence="5">
    <location>
        <begin position="148"/>
        <end position="173"/>
    </location>
</feature>
<reference evidence="6 7" key="1">
    <citation type="submission" date="2024-02" db="EMBL/GenBank/DDBJ databases">
        <title>Chromosome-scale genome assembly of the rough periwinkle Littorina saxatilis.</title>
        <authorList>
            <person name="De Jode A."/>
            <person name="Faria R."/>
            <person name="Formenti G."/>
            <person name="Sims Y."/>
            <person name="Smith T.P."/>
            <person name="Tracey A."/>
            <person name="Wood J.M.D."/>
            <person name="Zagrodzka Z.B."/>
            <person name="Johannesson K."/>
            <person name="Butlin R.K."/>
            <person name="Leder E.H."/>
        </authorList>
    </citation>
    <scope>NUCLEOTIDE SEQUENCE [LARGE SCALE GENOMIC DNA]</scope>
    <source>
        <strain evidence="6">Snail1</strain>
        <tissue evidence="6">Muscle</tissue>
    </source>
</reference>
<comment type="caution">
    <text evidence="6">The sequence shown here is derived from an EMBL/GenBank/DDBJ whole genome shotgun (WGS) entry which is preliminary data.</text>
</comment>
<dbReference type="AlphaFoldDB" id="A0AAN9BE44"/>
<keyword evidence="4 5" id="KW-0472">Membrane</keyword>
<dbReference type="Gene3D" id="1.20.140.150">
    <property type="match status" value="1"/>
</dbReference>
<dbReference type="Proteomes" id="UP001374579">
    <property type="component" value="Unassembled WGS sequence"/>
</dbReference>
<keyword evidence="7" id="KW-1185">Reference proteome</keyword>
<proteinExistence type="predicted"/>
<accession>A0AAN9BE44</accession>
<dbReference type="PANTHER" id="PTHR10671:SF108">
    <property type="entry name" value="CLAUDIN FAMILY PROTEIN-RELATED"/>
    <property type="match status" value="1"/>
</dbReference>
<name>A0AAN9BE44_9CAEN</name>
<gene>
    <name evidence="6" type="ORF">V1264_018395</name>
</gene>
<evidence type="ECO:0000256" key="2">
    <source>
        <dbReference type="ARBA" id="ARBA00022692"/>
    </source>
</evidence>
<protein>
    <submittedName>
        <fullName evidence="6">Uncharacterized protein</fullName>
    </submittedName>
</protein>
<evidence type="ECO:0000313" key="6">
    <source>
        <dbReference type="EMBL" id="KAK7103513.1"/>
    </source>
</evidence>
<sequence>MPVRDFRTISTWLKIALVCLSLGVLLFVIGFATESWVVVDSGHHRGYVVFGLWKTKDCRTSYACSTHKYDNRYLQDYHKATQAMECLGLIGMLLAFLLLLLYVFVDSCRRREALLATIFFLFGAVVCMVIGFIVFATHYENYSSDIGWSMGVAIAGCILTFIAGVMCVLQILAK</sequence>
<evidence type="ECO:0000256" key="5">
    <source>
        <dbReference type="SAM" id="Phobius"/>
    </source>
</evidence>
<evidence type="ECO:0000256" key="4">
    <source>
        <dbReference type="ARBA" id="ARBA00023136"/>
    </source>
</evidence>
<dbReference type="PANTHER" id="PTHR10671">
    <property type="entry name" value="EPITHELIAL MEMBRANE PROTEIN-RELATED"/>
    <property type="match status" value="1"/>
</dbReference>
<evidence type="ECO:0000313" key="7">
    <source>
        <dbReference type="Proteomes" id="UP001374579"/>
    </source>
</evidence>
<keyword evidence="2 5" id="KW-0812">Transmembrane</keyword>
<comment type="subcellular location">
    <subcellularLocation>
        <location evidence="1">Membrane</location>
        <topology evidence="1">Multi-pass membrane protein</topology>
    </subcellularLocation>
</comment>
<keyword evidence="3 5" id="KW-1133">Transmembrane helix</keyword>
<dbReference type="Pfam" id="PF00822">
    <property type="entry name" value="PMP22_Claudin"/>
    <property type="match status" value="1"/>
</dbReference>
<dbReference type="GO" id="GO:0005886">
    <property type="term" value="C:plasma membrane"/>
    <property type="evidence" value="ECO:0007669"/>
    <property type="project" value="TreeGrafter"/>
</dbReference>
<feature type="transmembrane region" description="Helical" evidence="5">
    <location>
        <begin position="87"/>
        <end position="105"/>
    </location>
</feature>
<evidence type="ECO:0000256" key="1">
    <source>
        <dbReference type="ARBA" id="ARBA00004141"/>
    </source>
</evidence>
<evidence type="ECO:0000256" key="3">
    <source>
        <dbReference type="ARBA" id="ARBA00022989"/>
    </source>
</evidence>
<dbReference type="InterPro" id="IPR050579">
    <property type="entry name" value="PMP-22/EMP/MP20-like"/>
</dbReference>
<feature type="transmembrane region" description="Helical" evidence="5">
    <location>
        <begin position="114"/>
        <end position="136"/>
    </location>
</feature>
<dbReference type="InterPro" id="IPR004031">
    <property type="entry name" value="PMP22/EMP/MP20/Claudin"/>
</dbReference>
<feature type="transmembrane region" description="Helical" evidence="5">
    <location>
        <begin position="12"/>
        <end position="32"/>
    </location>
</feature>
<organism evidence="6 7">
    <name type="scientific">Littorina saxatilis</name>
    <dbReference type="NCBI Taxonomy" id="31220"/>
    <lineage>
        <taxon>Eukaryota</taxon>
        <taxon>Metazoa</taxon>
        <taxon>Spiralia</taxon>
        <taxon>Lophotrochozoa</taxon>
        <taxon>Mollusca</taxon>
        <taxon>Gastropoda</taxon>
        <taxon>Caenogastropoda</taxon>
        <taxon>Littorinimorpha</taxon>
        <taxon>Littorinoidea</taxon>
        <taxon>Littorinidae</taxon>
        <taxon>Littorina</taxon>
    </lineage>
</organism>
<dbReference type="EMBL" id="JBAMIC010000008">
    <property type="protein sequence ID" value="KAK7103513.1"/>
    <property type="molecule type" value="Genomic_DNA"/>
</dbReference>